<reference evidence="2 3" key="1">
    <citation type="submission" date="2020-08" db="EMBL/GenBank/DDBJ databases">
        <title>A Genomic Blueprint of the Chicken Gut Microbiome.</title>
        <authorList>
            <person name="Gilroy R."/>
            <person name="Ravi A."/>
            <person name="Getino M."/>
            <person name="Pursley I."/>
            <person name="Horton D.L."/>
            <person name="Alikhan N.-F."/>
            <person name="Baker D."/>
            <person name="Gharbi K."/>
            <person name="Hall N."/>
            <person name="Watson M."/>
            <person name="Adriaenssens E.M."/>
            <person name="Foster-Nyarko E."/>
            <person name="Jarju S."/>
            <person name="Secka A."/>
            <person name="Antonio M."/>
            <person name="Oren A."/>
            <person name="Chaudhuri R."/>
            <person name="La Ragione R.M."/>
            <person name="Hildebrand F."/>
            <person name="Pallen M.J."/>
        </authorList>
    </citation>
    <scope>NUCLEOTIDE SEQUENCE [LARGE SCALE GENOMIC DNA]</scope>
    <source>
        <strain evidence="2 3">Sa2CUA10</strain>
    </source>
</reference>
<sequence>MVNVHQYKEIRLAIKNFENDKVKLLIGHDKEVLNTMTTFGTWLHVAAKHGNLEVCKYLIEQGIDINTKGGTFDASALNLAAGAGHLEIVKYLLDSGAELDESLAKRNPLFGAIYGGHKDMVELLVESGIDISKRYTGESLKNMNAYEYAREFGQTDIAEYLRQQMDGK</sequence>
<dbReference type="Proteomes" id="UP000603641">
    <property type="component" value="Unassembled WGS sequence"/>
</dbReference>
<dbReference type="Pfam" id="PF00023">
    <property type="entry name" value="Ank"/>
    <property type="match status" value="1"/>
</dbReference>
<dbReference type="InterPro" id="IPR002110">
    <property type="entry name" value="Ankyrin_rpt"/>
</dbReference>
<feature type="repeat" description="ANK" evidence="1">
    <location>
        <begin position="38"/>
        <end position="70"/>
    </location>
</feature>
<organism evidence="2 3">
    <name type="scientific">Fictibacillus norfolkensis</name>
    <dbReference type="NCBI Taxonomy" id="2762233"/>
    <lineage>
        <taxon>Bacteria</taxon>
        <taxon>Bacillati</taxon>
        <taxon>Bacillota</taxon>
        <taxon>Bacilli</taxon>
        <taxon>Bacillales</taxon>
        <taxon>Fictibacillaceae</taxon>
        <taxon>Fictibacillus</taxon>
    </lineage>
</organism>
<gene>
    <name evidence="2" type="ORF">H9648_12350</name>
</gene>
<comment type="caution">
    <text evidence="2">The sequence shown here is derived from an EMBL/GenBank/DDBJ whole genome shotgun (WGS) entry which is preliminary data.</text>
</comment>
<evidence type="ECO:0000313" key="3">
    <source>
        <dbReference type="Proteomes" id="UP000603641"/>
    </source>
</evidence>
<feature type="repeat" description="ANK" evidence="1">
    <location>
        <begin position="72"/>
        <end position="104"/>
    </location>
</feature>
<feature type="repeat" description="ANK" evidence="1">
    <location>
        <begin position="104"/>
        <end position="136"/>
    </location>
</feature>
<dbReference type="PROSITE" id="PS50297">
    <property type="entry name" value="ANK_REP_REGION"/>
    <property type="match status" value="2"/>
</dbReference>
<evidence type="ECO:0000256" key="1">
    <source>
        <dbReference type="PROSITE-ProRule" id="PRU00023"/>
    </source>
</evidence>
<accession>A0ABR8SN45</accession>
<dbReference type="EMBL" id="JACSQM010000005">
    <property type="protein sequence ID" value="MBD7964845.1"/>
    <property type="molecule type" value="Genomic_DNA"/>
</dbReference>
<evidence type="ECO:0000313" key="2">
    <source>
        <dbReference type="EMBL" id="MBD7964845.1"/>
    </source>
</evidence>
<dbReference type="Gene3D" id="1.25.40.20">
    <property type="entry name" value="Ankyrin repeat-containing domain"/>
    <property type="match status" value="1"/>
</dbReference>
<dbReference type="InterPro" id="IPR039323">
    <property type="entry name" value="ANKRD_45/46/60"/>
</dbReference>
<keyword evidence="3" id="KW-1185">Reference proteome</keyword>
<dbReference type="Pfam" id="PF12796">
    <property type="entry name" value="Ank_2"/>
    <property type="match status" value="1"/>
</dbReference>
<dbReference type="PANTHER" id="PTHR22677">
    <property type="entry name" value="ANKYRIN REPEAT DOMAIN-CONTAINING PROTEIN 60"/>
    <property type="match status" value="1"/>
</dbReference>
<dbReference type="PROSITE" id="PS50088">
    <property type="entry name" value="ANK_REPEAT"/>
    <property type="match status" value="3"/>
</dbReference>
<keyword evidence="1" id="KW-0040">ANK repeat</keyword>
<protein>
    <submittedName>
        <fullName evidence="2">Ankyrin repeat domain-containing protein</fullName>
    </submittedName>
</protein>
<dbReference type="PANTHER" id="PTHR22677:SF4">
    <property type="entry name" value="USHER SYNDROME TYPE-1G PROTEIN-LIKE PROTEIN"/>
    <property type="match status" value="1"/>
</dbReference>
<dbReference type="SUPFAM" id="SSF48403">
    <property type="entry name" value="Ankyrin repeat"/>
    <property type="match status" value="1"/>
</dbReference>
<dbReference type="InterPro" id="IPR036770">
    <property type="entry name" value="Ankyrin_rpt-contain_sf"/>
</dbReference>
<dbReference type="RefSeq" id="WP_191754129.1">
    <property type="nucleotide sequence ID" value="NZ_JACSQM010000005.1"/>
</dbReference>
<proteinExistence type="predicted"/>
<dbReference type="SMART" id="SM00248">
    <property type="entry name" value="ANK"/>
    <property type="match status" value="3"/>
</dbReference>
<name>A0ABR8SN45_9BACL</name>